<dbReference type="Proteomes" id="UP001152519">
    <property type="component" value="Unassembled WGS sequence"/>
</dbReference>
<keyword evidence="1" id="KW-0812">Transmembrane</keyword>
<sequence length="45" mass="5028">MRYRPSSAASLLNRNIWVYGLGGLVLPFVGIKLIDLVIQFIPGLR</sequence>
<name>A0A9W4DLV4_9ACTN</name>
<dbReference type="GO" id="GO:0016020">
    <property type="term" value="C:membrane"/>
    <property type="evidence" value="ECO:0007669"/>
    <property type="project" value="InterPro"/>
</dbReference>
<gene>
    <name evidence="2" type="ORF">SCOCK_140226</name>
</gene>
<reference evidence="2" key="1">
    <citation type="submission" date="2021-05" db="EMBL/GenBank/DDBJ databases">
        <authorList>
            <person name="Arsene-Ploetze F."/>
        </authorList>
    </citation>
    <scope>NUCLEOTIDE SEQUENCE</scope>
    <source>
        <strain evidence="2">DSM 42138</strain>
    </source>
</reference>
<protein>
    <submittedName>
        <fullName evidence="2">Uncharacterized protein</fullName>
    </submittedName>
</protein>
<accession>A0A9W4DLV4</accession>
<dbReference type="EMBL" id="CAJSLV010000042">
    <property type="protein sequence ID" value="CAG6392028.1"/>
    <property type="molecule type" value="Genomic_DNA"/>
</dbReference>
<dbReference type="GO" id="GO:0005524">
    <property type="term" value="F:ATP binding"/>
    <property type="evidence" value="ECO:0007669"/>
    <property type="project" value="UniProtKB-KW"/>
</dbReference>
<keyword evidence="1" id="KW-0472">Membrane</keyword>
<evidence type="ECO:0000313" key="2">
    <source>
        <dbReference type="EMBL" id="CAG6392028.1"/>
    </source>
</evidence>
<dbReference type="GO" id="GO:0008556">
    <property type="term" value="F:P-type potassium transmembrane transporter activity"/>
    <property type="evidence" value="ECO:0007669"/>
    <property type="project" value="InterPro"/>
</dbReference>
<evidence type="ECO:0000313" key="3">
    <source>
        <dbReference type="Proteomes" id="UP001152519"/>
    </source>
</evidence>
<proteinExistence type="predicted"/>
<dbReference type="PANTHER" id="PTHR43743">
    <property type="entry name" value="POTASSIUM-TRANSPORTING ATPASE ATP-BINDING SUBUNIT"/>
    <property type="match status" value="1"/>
</dbReference>
<organism evidence="2 3">
    <name type="scientific">Actinacidiphila cocklensis</name>
    <dbReference type="NCBI Taxonomy" id="887465"/>
    <lineage>
        <taxon>Bacteria</taxon>
        <taxon>Bacillati</taxon>
        <taxon>Actinomycetota</taxon>
        <taxon>Actinomycetes</taxon>
        <taxon>Kitasatosporales</taxon>
        <taxon>Streptomycetaceae</taxon>
        <taxon>Actinacidiphila</taxon>
    </lineage>
</organism>
<dbReference type="PANTHER" id="PTHR43743:SF1">
    <property type="entry name" value="POTASSIUM-TRANSPORTING ATPASE ATP-BINDING SUBUNIT"/>
    <property type="match status" value="1"/>
</dbReference>
<keyword evidence="3" id="KW-1185">Reference proteome</keyword>
<dbReference type="InterPro" id="IPR006391">
    <property type="entry name" value="P-type_ATPase_bsu_IA"/>
</dbReference>
<dbReference type="AlphaFoldDB" id="A0A9W4DLV4"/>
<feature type="transmembrane region" description="Helical" evidence="1">
    <location>
        <begin position="16"/>
        <end position="38"/>
    </location>
</feature>
<evidence type="ECO:0000256" key="1">
    <source>
        <dbReference type="SAM" id="Phobius"/>
    </source>
</evidence>
<keyword evidence="1" id="KW-1133">Transmembrane helix</keyword>
<comment type="caution">
    <text evidence="2">The sequence shown here is derived from an EMBL/GenBank/DDBJ whole genome shotgun (WGS) entry which is preliminary data.</text>
</comment>